<dbReference type="EMBL" id="JAVRRT010000007">
    <property type="protein sequence ID" value="KAK5170165.1"/>
    <property type="molecule type" value="Genomic_DNA"/>
</dbReference>
<dbReference type="InterPro" id="IPR020904">
    <property type="entry name" value="Sc_DH/Rdtase_CS"/>
</dbReference>
<keyword evidence="6" id="KW-1185">Reference proteome</keyword>
<dbReference type="PRINTS" id="PR00080">
    <property type="entry name" value="SDRFAMILY"/>
</dbReference>
<proteinExistence type="inferred from homology"/>
<reference evidence="5 6" key="1">
    <citation type="submission" date="2023-08" db="EMBL/GenBank/DDBJ databases">
        <title>Black Yeasts Isolated from many extreme environments.</title>
        <authorList>
            <person name="Coleine C."/>
            <person name="Stajich J.E."/>
            <person name="Selbmann L."/>
        </authorList>
    </citation>
    <scope>NUCLEOTIDE SEQUENCE [LARGE SCALE GENOMIC DNA]</scope>
    <source>
        <strain evidence="5 6">CCFEE 5935</strain>
    </source>
</reference>
<evidence type="ECO:0000313" key="6">
    <source>
        <dbReference type="Proteomes" id="UP001337655"/>
    </source>
</evidence>
<dbReference type="InterPro" id="IPR036291">
    <property type="entry name" value="NAD(P)-bd_dom_sf"/>
</dbReference>
<dbReference type="GO" id="GO:0016020">
    <property type="term" value="C:membrane"/>
    <property type="evidence" value="ECO:0007669"/>
    <property type="project" value="TreeGrafter"/>
</dbReference>
<dbReference type="Pfam" id="PF00106">
    <property type="entry name" value="adh_short"/>
    <property type="match status" value="1"/>
</dbReference>
<dbReference type="Proteomes" id="UP001337655">
    <property type="component" value="Unassembled WGS sequence"/>
</dbReference>
<dbReference type="SUPFAM" id="SSF51735">
    <property type="entry name" value="NAD(P)-binding Rossmann-fold domains"/>
    <property type="match status" value="1"/>
</dbReference>
<evidence type="ECO:0000256" key="2">
    <source>
        <dbReference type="ARBA" id="ARBA00022857"/>
    </source>
</evidence>
<dbReference type="PROSITE" id="PS00061">
    <property type="entry name" value="ADH_SHORT"/>
    <property type="match status" value="1"/>
</dbReference>
<keyword evidence="2" id="KW-0521">NADP</keyword>
<dbReference type="InterPro" id="IPR002347">
    <property type="entry name" value="SDR_fam"/>
</dbReference>
<comment type="similarity">
    <text evidence="1 4">Belongs to the short-chain dehydrogenases/reductases (SDR) family.</text>
</comment>
<dbReference type="PRINTS" id="PR00081">
    <property type="entry name" value="GDHRDH"/>
</dbReference>
<evidence type="ECO:0000256" key="4">
    <source>
        <dbReference type="RuleBase" id="RU000363"/>
    </source>
</evidence>
<dbReference type="PANTHER" id="PTHR43490:SF99">
    <property type="entry name" value="SHORT-CHAIN DEHYDROGENASE_REDUCTASE"/>
    <property type="match status" value="1"/>
</dbReference>
<sequence>MTSRTILVTGSNKGIGLGIGLGIIQAIAVRSNSTTLILTSRSKTKAEEAIADLQAKGFTNPFYAVEIDITDDASIQAAVAEVEQKFGRLDVLINNAGIALRERASLLSDPSALRAAWSTNLETNVTSIRVATACFLPLLRQSASPRVINVSSARGSFSRALATKETTHPSPPYSTSKAALNFLTLLLSRQHPDVAFYAVSPGHCKTALNGFIGKKDPVDGGKAAAELAVAEEGTYTTGTFWEDEGSGMVEVGW</sequence>
<dbReference type="PANTHER" id="PTHR43490">
    <property type="entry name" value="(+)-NEOMENTHOL DEHYDROGENASE"/>
    <property type="match status" value="1"/>
</dbReference>
<dbReference type="AlphaFoldDB" id="A0AAV9PD59"/>
<organism evidence="5 6">
    <name type="scientific">Saxophila tyrrhenica</name>
    <dbReference type="NCBI Taxonomy" id="1690608"/>
    <lineage>
        <taxon>Eukaryota</taxon>
        <taxon>Fungi</taxon>
        <taxon>Dikarya</taxon>
        <taxon>Ascomycota</taxon>
        <taxon>Pezizomycotina</taxon>
        <taxon>Dothideomycetes</taxon>
        <taxon>Dothideomycetidae</taxon>
        <taxon>Mycosphaerellales</taxon>
        <taxon>Extremaceae</taxon>
        <taxon>Saxophila</taxon>
    </lineage>
</organism>
<evidence type="ECO:0000256" key="1">
    <source>
        <dbReference type="ARBA" id="ARBA00006484"/>
    </source>
</evidence>
<dbReference type="Gene3D" id="3.40.50.720">
    <property type="entry name" value="NAD(P)-binding Rossmann-like Domain"/>
    <property type="match status" value="1"/>
</dbReference>
<evidence type="ECO:0000256" key="3">
    <source>
        <dbReference type="ARBA" id="ARBA00023002"/>
    </source>
</evidence>
<dbReference type="GeneID" id="89926095"/>
<keyword evidence="3" id="KW-0560">Oxidoreductase</keyword>
<protein>
    <recommendedName>
        <fullName evidence="7">NAD(P)-binding protein</fullName>
    </recommendedName>
</protein>
<dbReference type="GO" id="GO:0016491">
    <property type="term" value="F:oxidoreductase activity"/>
    <property type="evidence" value="ECO:0007669"/>
    <property type="project" value="UniProtKB-KW"/>
</dbReference>
<name>A0AAV9PD59_9PEZI</name>
<dbReference type="RefSeq" id="XP_064659363.1">
    <property type="nucleotide sequence ID" value="XM_064802002.1"/>
</dbReference>
<comment type="caution">
    <text evidence="5">The sequence shown here is derived from an EMBL/GenBank/DDBJ whole genome shotgun (WGS) entry which is preliminary data.</text>
</comment>
<evidence type="ECO:0000313" key="5">
    <source>
        <dbReference type="EMBL" id="KAK5170165.1"/>
    </source>
</evidence>
<gene>
    <name evidence="5" type="ORF">LTR77_004750</name>
</gene>
<evidence type="ECO:0008006" key="7">
    <source>
        <dbReference type="Google" id="ProtNLM"/>
    </source>
</evidence>
<accession>A0AAV9PD59</accession>